<proteinExistence type="predicted"/>
<comment type="caution">
    <text evidence="9">The sequence shown here is derived from an EMBL/GenBank/DDBJ whole genome shotgun (WGS) entry which is preliminary data.</text>
</comment>
<evidence type="ECO:0000256" key="4">
    <source>
        <dbReference type="ARBA" id="ARBA00037874"/>
    </source>
</evidence>
<dbReference type="GO" id="GO:0031902">
    <property type="term" value="C:late endosome membrane"/>
    <property type="evidence" value="ECO:0007669"/>
    <property type="project" value="UniProtKB-SubCell"/>
</dbReference>
<protein>
    <recommendedName>
        <fullName evidence="2">acylglycerol lipase</fullName>
        <ecNumber evidence="2">3.1.1.23</ecNumber>
    </recommendedName>
</protein>
<dbReference type="Pfam" id="PF00561">
    <property type="entry name" value="Abhydrolase_1"/>
    <property type="match status" value="2"/>
</dbReference>
<dbReference type="InterPro" id="IPR029058">
    <property type="entry name" value="AB_hydrolase_fold"/>
</dbReference>
<accession>A0A813Z2P5</accession>
<comment type="function">
    <text evidence="7">Lipase that preferentially hydrolysis medium-chain saturated monoacylglycerols including 2-arachidonoylglycerol. Through 2-arachidonoylglycerol degradation may regulate endocannabinoid signaling pathways. Also has a lysophosphatidyl lipase activity with a preference for lysophosphatidylglycerol among other lysophospholipids. Also able to degrade bis(monoacylglycero)phosphate (BMP) and constitutes the major enzyme for BMP catabolism. BMP, also known as lysobisphosphatidic acid, is enriched in late endosomes and lysosomes and plays a key role in the formation of intraluminal vesicles and in lipid sorting.</text>
</comment>
<dbReference type="OrthoDB" id="6431331at2759"/>
<gene>
    <name evidence="9" type="ORF">RFH988_LOCUS8576</name>
</gene>
<name>A0A813Z2P5_9BILA</name>
<evidence type="ECO:0000256" key="3">
    <source>
        <dbReference type="ARBA" id="ARBA00037797"/>
    </source>
</evidence>
<evidence type="ECO:0000313" key="9">
    <source>
        <dbReference type="EMBL" id="CAF0892854.1"/>
    </source>
</evidence>
<evidence type="ECO:0000256" key="6">
    <source>
        <dbReference type="ARBA" id="ARBA00047662"/>
    </source>
</evidence>
<evidence type="ECO:0000256" key="2">
    <source>
        <dbReference type="ARBA" id="ARBA00013254"/>
    </source>
</evidence>
<evidence type="ECO:0000256" key="7">
    <source>
        <dbReference type="ARBA" id="ARBA00049568"/>
    </source>
</evidence>
<dbReference type="Gene3D" id="3.40.50.1820">
    <property type="entry name" value="alpha/beta hydrolase"/>
    <property type="match status" value="2"/>
</dbReference>
<evidence type="ECO:0000313" key="10">
    <source>
        <dbReference type="Proteomes" id="UP000663882"/>
    </source>
</evidence>
<comment type="subcellular location">
    <subcellularLocation>
        <location evidence="3">Late endosome membrane</location>
        <topology evidence="3">Single-pass type II membrane protein</topology>
    </subcellularLocation>
    <subcellularLocation>
        <location evidence="4">Lysosome membrane</location>
        <topology evidence="4">Single-pass type II membrane protein</topology>
    </subcellularLocation>
    <subcellularLocation>
        <location evidence="5">Mitochondrion membrane</location>
        <topology evidence="5">Single-pass type II membrane protein</topology>
    </subcellularLocation>
</comment>
<dbReference type="EMBL" id="CAJNOO010000293">
    <property type="protein sequence ID" value="CAF0892854.1"/>
    <property type="molecule type" value="Genomic_DNA"/>
</dbReference>
<dbReference type="AlphaFoldDB" id="A0A813Z2P5"/>
<sequence length="357" mass="40632">MRIEATFYTCSQVDRNSVFIMQTWLVQLYYKFTTYRAGLTKHSLPIDNSGNAASFSYAEKGSRNPEKPSIVFVHGLSSNKETWIPIIKNISDDYHCITVDLPGHGETIGFQEDIYTIDKFVEKLKLFFDEMGLTEPMCIIGASMGGAVVCMFAIKYPKYEHKKILTSLLGYDSSLIEDHYQQLRQVNCPALILWGRQDKVYAVSGAEFFCNLLPNSECVVFDDCGHFMAIDKPEETARKKKKKELLTSTEQLTRHVLDGLNNDVSECYKNQKRIDHACKQLTTQSNQLAKQSQAWITLIGQFTDALKELGDVENYSKIIERECLSITNILATVHQDMTKNRQQIDDNNPQDSSNPSE</sequence>
<dbReference type="PRINTS" id="PR00111">
    <property type="entry name" value="ABHYDROLASE"/>
</dbReference>
<comment type="catalytic activity">
    <reaction evidence="6">
        <text>1-dodecanoylglycerol + H2O = dodecanoate + glycerol + H(+)</text>
        <dbReference type="Rhea" id="RHEA:44316"/>
        <dbReference type="ChEBI" id="CHEBI:15377"/>
        <dbReference type="ChEBI" id="CHEBI:15378"/>
        <dbReference type="ChEBI" id="CHEBI:17754"/>
        <dbReference type="ChEBI" id="CHEBI:18262"/>
        <dbReference type="ChEBI" id="CHEBI:75539"/>
    </reaction>
</comment>
<dbReference type="EC" id="3.1.1.23" evidence="2"/>
<comment type="catalytic activity">
    <reaction evidence="1">
        <text>Hydrolyzes glycerol monoesters of long-chain fatty acids.</text>
        <dbReference type="EC" id="3.1.1.23"/>
    </reaction>
</comment>
<dbReference type="GO" id="GO:0046464">
    <property type="term" value="P:acylglycerol catabolic process"/>
    <property type="evidence" value="ECO:0007669"/>
    <property type="project" value="TreeGrafter"/>
</dbReference>
<dbReference type="PANTHER" id="PTHR43798:SF5">
    <property type="entry name" value="MONOACYLGLYCEROL LIPASE ABHD6"/>
    <property type="match status" value="1"/>
</dbReference>
<dbReference type="GO" id="GO:0005765">
    <property type="term" value="C:lysosomal membrane"/>
    <property type="evidence" value="ECO:0007669"/>
    <property type="project" value="UniProtKB-SubCell"/>
</dbReference>
<dbReference type="Proteomes" id="UP000663882">
    <property type="component" value="Unassembled WGS sequence"/>
</dbReference>
<dbReference type="InterPro" id="IPR050266">
    <property type="entry name" value="AB_hydrolase_sf"/>
</dbReference>
<organism evidence="9 10">
    <name type="scientific">Rotaria sordida</name>
    <dbReference type="NCBI Taxonomy" id="392033"/>
    <lineage>
        <taxon>Eukaryota</taxon>
        <taxon>Metazoa</taxon>
        <taxon>Spiralia</taxon>
        <taxon>Gnathifera</taxon>
        <taxon>Rotifera</taxon>
        <taxon>Eurotatoria</taxon>
        <taxon>Bdelloidea</taxon>
        <taxon>Philodinida</taxon>
        <taxon>Philodinidae</taxon>
        <taxon>Rotaria</taxon>
    </lineage>
</organism>
<evidence type="ECO:0000256" key="1">
    <source>
        <dbReference type="ARBA" id="ARBA00001613"/>
    </source>
</evidence>
<dbReference type="GO" id="GO:0031966">
    <property type="term" value="C:mitochondrial membrane"/>
    <property type="evidence" value="ECO:0007669"/>
    <property type="project" value="UniProtKB-SubCell"/>
</dbReference>
<evidence type="ECO:0000259" key="8">
    <source>
        <dbReference type="Pfam" id="PF00561"/>
    </source>
</evidence>
<feature type="domain" description="AB hydrolase-1" evidence="8">
    <location>
        <begin position="171"/>
        <end position="233"/>
    </location>
</feature>
<feature type="domain" description="AB hydrolase-1" evidence="8">
    <location>
        <begin position="68"/>
        <end position="158"/>
    </location>
</feature>
<dbReference type="PANTHER" id="PTHR43798">
    <property type="entry name" value="MONOACYLGLYCEROL LIPASE"/>
    <property type="match status" value="1"/>
</dbReference>
<dbReference type="Pfam" id="PF06320">
    <property type="entry name" value="GCN5L1"/>
    <property type="match status" value="1"/>
</dbReference>
<reference evidence="9" key="1">
    <citation type="submission" date="2021-02" db="EMBL/GenBank/DDBJ databases">
        <authorList>
            <person name="Nowell W R."/>
        </authorList>
    </citation>
    <scope>NUCLEOTIDE SEQUENCE</scope>
</reference>
<dbReference type="SUPFAM" id="SSF53474">
    <property type="entry name" value="alpha/beta-Hydrolases"/>
    <property type="match status" value="1"/>
</dbReference>
<evidence type="ECO:0000256" key="5">
    <source>
        <dbReference type="ARBA" id="ARBA00046308"/>
    </source>
</evidence>
<dbReference type="InterPro" id="IPR000073">
    <property type="entry name" value="AB_hydrolase_1"/>
</dbReference>
<dbReference type="GO" id="GO:0047372">
    <property type="term" value="F:monoacylglycerol lipase activity"/>
    <property type="evidence" value="ECO:0007669"/>
    <property type="project" value="UniProtKB-EC"/>
</dbReference>